<dbReference type="InterPro" id="IPR036397">
    <property type="entry name" value="RNaseH_sf"/>
</dbReference>
<keyword evidence="2" id="KW-0815">Transposition</keyword>
<dbReference type="InterPro" id="IPR001584">
    <property type="entry name" value="Integrase_cat-core"/>
</dbReference>
<dbReference type="Gene3D" id="3.30.420.10">
    <property type="entry name" value="Ribonuclease H-like superfamily/Ribonuclease H"/>
    <property type="match status" value="1"/>
</dbReference>
<evidence type="ECO:0000256" key="1">
    <source>
        <dbReference type="ARBA" id="ARBA00002286"/>
    </source>
</evidence>
<organism evidence="6 7">
    <name type="scientific">Nitrosomonas mobilis</name>
    <dbReference type="NCBI Taxonomy" id="51642"/>
    <lineage>
        <taxon>Bacteria</taxon>
        <taxon>Pseudomonadati</taxon>
        <taxon>Pseudomonadota</taxon>
        <taxon>Betaproteobacteria</taxon>
        <taxon>Nitrosomonadales</taxon>
        <taxon>Nitrosomonadaceae</taxon>
        <taxon>Nitrosomonas</taxon>
    </lineage>
</organism>
<dbReference type="GO" id="GO:0006310">
    <property type="term" value="P:DNA recombination"/>
    <property type="evidence" value="ECO:0007669"/>
    <property type="project" value="UniProtKB-KW"/>
</dbReference>
<evidence type="ECO:0000259" key="5">
    <source>
        <dbReference type="PROSITE" id="PS50994"/>
    </source>
</evidence>
<evidence type="ECO:0000256" key="4">
    <source>
        <dbReference type="ARBA" id="ARBA00023172"/>
    </source>
</evidence>
<evidence type="ECO:0000256" key="2">
    <source>
        <dbReference type="ARBA" id="ARBA00022578"/>
    </source>
</evidence>
<keyword evidence="4" id="KW-0233">DNA recombination</keyword>
<dbReference type="InterPro" id="IPR012337">
    <property type="entry name" value="RNaseH-like_sf"/>
</dbReference>
<dbReference type="Pfam" id="PF13610">
    <property type="entry name" value="DDE_Tnp_IS240"/>
    <property type="match status" value="1"/>
</dbReference>
<dbReference type="GO" id="GO:0015074">
    <property type="term" value="P:DNA integration"/>
    <property type="evidence" value="ECO:0007669"/>
    <property type="project" value="InterPro"/>
</dbReference>
<comment type="function">
    <text evidence="1">Involved in the transposition of the insertion sequence.</text>
</comment>
<proteinExistence type="predicted"/>
<dbReference type="AlphaFoldDB" id="A0A1G5SBI3"/>
<gene>
    <name evidence="6" type="ORF">NSMM_190039</name>
</gene>
<dbReference type="SUPFAM" id="SSF53098">
    <property type="entry name" value="Ribonuclease H-like"/>
    <property type="match status" value="1"/>
</dbReference>
<evidence type="ECO:0000313" key="6">
    <source>
        <dbReference type="EMBL" id="SCZ84522.1"/>
    </source>
</evidence>
<dbReference type="PROSITE" id="PS50994">
    <property type="entry name" value="INTEGRASE"/>
    <property type="match status" value="1"/>
</dbReference>
<evidence type="ECO:0000256" key="3">
    <source>
        <dbReference type="ARBA" id="ARBA00023125"/>
    </source>
</evidence>
<dbReference type="GO" id="GO:0032196">
    <property type="term" value="P:transposition"/>
    <property type="evidence" value="ECO:0007669"/>
    <property type="project" value="UniProtKB-KW"/>
</dbReference>
<dbReference type="RefSeq" id="WP_090284054.1">
    <property type="nucleotide sequence ID" value="NZ_FMWO01000024.1"/>
</dbReference>
<evidence type="ECO:0000313" key="7">
    <source>
        <dbReference type="Proteomes" id="UP000198729"/>
    </source>
</evidence>
<feature type="domain" description="Integrase catalytic" evidence="5">
    <location>
        <begin position="64"/>
        <end position="182"/>
    </location>
</feature>
<dbReference type="InterPro" id="IPR047930">
    <property type="entry name" value="Transpos_IS6"/>
</dbReference>
<dbReference type="Proteomes" id="UP000198729">
    <property type="component" value="Unassembled WGS sequence"/>
</dbReference>
<dbReference type="OrthoDB" id="8559598at2"/>
<accession>A0A1G5SBI3</accession>
<sequence>MSDFKWRHYHGGVILGCVRWYCKYGISYRELEEMMLERGFEVDHTTLYRWVQHYAPDMEKRMRWYYKPTMGYSWRVDETYVKVKGKWTYLYRAIDKHSDTIDFYLSPTRNKKAAKRFLGKALKSIKPWAHPQTINTDKAPTFGPAIDELKEEGKCPEDTVHRQVKYLNNIVEADHGKLKQLINPVRGFKSMKTAYATIKGFELMHMFKKGQMDAWKYGQGLIGEIRLIERQFDIYTA</sequence>
<dbReference type="PANTHER" id="PTHR35528:SF3">
    <property type="entry name" value="BLL1675 PROTEIN"/>
    <property type="match status" value="1"/>
</dbReference>
<dbReference type="NCBIfam" id="NF033587">
    <property type="entry name" value="transpos_IS6"/>
    <property type="match status" value="1"/>
</dbReference>
<keyword evidence="3" id="KW-0238">DNA-binding</keyword>
<reference evidence="6 7" key="1">
    <citation type="submission" date="2016-10" db="EMBL/GenBank/DDBJ databases">
        <authorList>
            <person name="de Groot N.N."/>
        </authorList>
    </citation>
    <scope>NUCLEOTIDE SEQUENCE [LARGE SCALE GENOMIC DNA]</scope>
    <source>
        <strain evidence="6">1</strain>
    </source>
</reference>
<dbReference type="EMBL" id="FMWO01000024">
    <property type="protein sequence ID" value="SCZ84522.1"/>
    <property type="molecule type" value="Genomic_DNA"/>
</dbReference>
<dbReference type="PANTHER" id="PTHR35528">
    <property type="entry name" value="BLL1675 PROTEIN"/>
    <property type="match status" value="1"/>
</dbReference>
<keyword evidence="7" id="KW-1185">Reference proteome</keyword>
<name>A0A1G5SBI3_9PROT</name>
<dbReference type="InterPro" id="IPR032874">
    <property type="entry name" value="DDE_dom"/>
</dbReference>
<dbReference type="InterPro" id="IPR052183">
    <property type="entry name" value="IS_Transposase"/>
</dbReference>
<protein>
    <submittedName>
        <fullName evidence="6">Transposase</fullName>
    </submittedName>
</protein>
<dbReference type="GO" id="GO:0003677">
    <property type="term" value="F:DNA binding"/>
    <property type="evidence" value="ECO:0007669"/>
    <property type="project" value="UniProtKB-KW"/>
</dbReference>